<keyword evidence="6" id="KW-1185">Reference proteome</keyword>
<proteinExistence type="inferred from homology"/>
<dbReference type="Proteomes" id="UP000502699">
    <property type="component" value="Chromosome"/>
</dbReference>
<dbReference type="GO" id="GO:0046854">
    <property type="term" value="P:phosphatidylinositol phosphate biosynthetic process"/>
    <property type="evidence" value="ECO:0007669"/>
    <property type="project" value="InterPro"/>
</dbReference>
<protein>
    <submittedName>
        <fullName evidence="5">Inositol monophosphatase family protein</fullName>
    </submittedName>
</protein>
<dbReference type="GO" id="GO:0006020">
    <property type="term" value="P:inositol metabolic process"/>
    <property type="evidence" value="ECO:0007669"/>
    <property type="project" value="TreeGrafter"/>
</dbReference>
<dbReference type="Gene3D" id="3.30.540.10">
    <property type="entry name" value="Fructose-1,6-Bisphosphatase, subunit A, domain 1"/>
    <property type="match status" value="1"/>
</dbReference>
<dbReference type="PROSITE" id="PS00630">
    <property type="entry name" value="IMP_2"/>
    <property type="match status" value="1"/>
</dbReference>
<evidence type="ECO:0000256" key="2">
    <source>
        <dbReference type="ARBA" id="ARBA00022723"/>
    </source>
</evidence>
<comment type="similarity">
    <text evidence="1">Belongs to the inositol monophosphatase superfamily.</text>
</comment>
<dbReference type="SUPFAM" id="SSF56655">
    <property type="entry name" value="Carbohydrate phosphatase"/>
    <property type="match status" value="1"/>
</dbReference>
<comment type="cofactor">
    <cofactor evidence="4">
        <name>Mg(2+)</name>
        <dbReference type="ChEBI" id="CHEBI:18420"/>
    </cofactor>
</comment>
<dbReference type="AlphaFoldDB" id="A0A6G7VC62"/>
<gene>
    <name evidence="5" type="ORF">GWK36_05675</name>
</gene>
<accession>A0A6G7VC62</accession>
<evidence type="ECO:0000256" key="4">
    <source>
        <dbReference type="PIRSR" id="PIRSR600760-2"/>
    </source>
</evidence>
<name>A0A6G7VC62_9GAMM</name>
<feature type="binding site" evidence="4">
    <location>
        <position position="87"/>
    </location>
    <ligand>
        <name>Mg(2+)</name>
        <dbReference type="ChEBI" id="CHEBI:18420"/>
        <label>1</label>
        <note>catalytic</note>
    </ligand>
</feature>
<dbReference type="GO" id="GO:0007165">
    <property type="term" value="P:signal transduction"/>
    <property type="evidence" value="ECO:0007669"/>
    <property type="project" value="TreeGrafter"/>
</dbReference>
<dbReference type="InterPro" id="IPR000760">
    <property type="entry name" value="Inositol_monophosphatase-like"/>
</dbReference>
<sequence>MRPEIAYLARLLRATAATILLPSWPGVQGRRKADGSLMTPTDLAVQTYLAEQLARDFPEISLLGEEMTSAKQSDLLADISRPLWVLDPLDGTTNYAAGFPVFAISLALIEGGETMLGVILDPIRDECFGAVRGQGAWIDGQAIRPSAPSNRLKDCVAVVDLKRIARPQAQGLIQHRCFGSQRNLGAVALEWCWLAAGRFQLYLHGGQKLWDYAAGRLIAEEAGAAVYQPSANGVIPSPCLAPRLTAAAADAELLKDWLSCLGLGNWE</sequence>
<evidence type="ECO:0000313" key="6">
    <source>
        <dbReference type="Proteomes" id="UP000502699"/>
    </source>
</evidence>
<evidence type="ECO:0000313" key="5">
    <source>
        <dbReference type="EMBL" id="QIK37554.1"/>
    </source>
</evidence>
<dbReference type="RefSeq" id="WP_166270320.1">
    <property type="nucleotide sequence ID" value="NZ_CP048029.1"/>
</dbReference>
<dbReference type="PANTHER" id="PTHR20854">
    <property type="entry name" value="INOSITOL MONOPHOSPHATASE"/>
    <property type="match status" value="1"/>
</dbReference>
<dbReference type="Gene3D" id="3.40.190.80">
    <property type="match status" value="1"/>
</dbReference>
<dbReference type="KEGG" id="cjap:GWK36_05675"/>
<organism evidence="5 6">
    <name type="scientific">Caldichromatium japonicum</name>
    <dbReference type="NCBI Taxonomy" id="2699430"/>
    <lineage>
        <taxon>Bacteria</taxon>
        <taxon>Pseudomonadati</taxon>
        <taxon>Pseudomonadota</taxon>
        <taxon>Gammaproteobacteria</taxon>
        <taxon>Chromatiales</taxon>
        <taxon>Chromatiaceae</taxon>
        <taxon>Caldichromatium</taxon>
    </lineage>
</organism>
<dbReference type="CDD" id="cd01637">
    <property type="entry name" value="IMPase_like"/>
    <property type="match status" value="1"/>
</dbReference>
<feature type="binding site" evidence="4">
    <location>
        <position position="65"/>
    </location>
    <ligand>
        <name>Mg(2+)</name>
        <dbReference type="ChEBI" id="CHEBI:18420"/>
        <label>1</label>
        <note>catalytic</note>
    </ligand>
</feature>
<reference evidence="6" key="1">
    <citation type="submission" date="2020-01" db="EMBL/GenBank/DDBJ databases">
        <title>Caldichromatium gen. nov., sp. nov., a thermophilic purple sulfur bacterium member of the family Chromatiaceae isolated from Nakabusa hot spring, Japan.</title>
        <authorList>
            <person name="Saini M.K."/>
            <person name="Hanada S."/>
            <person name="Tank M."/>
        </authorList>
    </citation>
    <scope>NUCLEOTIDE SEQUENCE [LARGE SCALE GENOMIC DNA]</scope>
    <source>
        <strain evidence="6">No.7</strain>
    </source>
</reference>
<dbReference type="Pfam" id="PF00459">
    <property type="entry name" value="Inositol_P"/>
    <property type="match status" value="1"/>
</dbReference>
<dbReference type="EMBL" id="CP048029">
    <property type="protein sequence ID" value="QIK37554.1"/>
    <property type="molecule type" value="Genomic_DNA"/>
</dbReference>
<dbReference type="GO" id="GO:0046872">
    <property type="term" value="F:metal ion binding"/>
    <property type="evidence" value="ECO:0007669"/>
    <property type="project" value="UniProtKB-KW"/>
</dbReference>
<dbReference type="GO" id="GO:0008934">
    <property type="term" value="F:inositol monophosphate 1-phosphatase activity"/>
    <property type="evidence" value="ECO:0007669"/>
    <property type="project" value="TreeGrafter"/>
</dbReference>
<keyword evidence="3 4" id="KW-0460">Magnesium</keyword>
<feature type="binding site" evidence="4">
    <location>
        <position position="90"/>
    </location>
    <ligand>
        <name>Mg(2+)</name>
        <dbReference type="ChEBI" id="CHEBI:18420"/>
        <label>2</label>
    </ligand>
</feature>
<dbReference type="InterPro" id="IPR020550">
    <property type="entry name" value="Inositol_monophosphatase_CS"/>
</dbReference>
<evidence type="ECO:0000256" key="3">
    <source>
        <dbReference type="ARBA" id="ARBA00022842"/>
    </source>
</evidence>
<feature type="binding site" evidence="4">
    <location>
        <position position="89"/>
    </location>
    <ligand>
        <name>Mg(2+)</name>
        <dbReference type="ChEBI" id="CHEBI:18420"/>
        <label>1</label>
        <note>catalytic</note>
    </ligand>
</feature>
<keyword evidence="2 4" id="KW-0479">Metal-binding</keyword>
<evidence type="ECO:0000256" key="1">
    <source>
        <dbReference type="ARBA" id="ARBA00009759"/>
    </source>
</evidence>
<dbReference type="PANTHER" id="PTHR20854:SF4">
    <property type="entry name" value="INOSITOL-1-MONOPHOSPHATASE-RELATED"/>
    <property type="match status" value="1"/>
</dbReference>
<feature type="binding site" evidence="4">
    <location>
        <position position="211"/>
    </location>
    <ligand>
        <name>Mg(2+)</name>
        <dbReference type="ChEBI" id="CHEBI:18420"/>
        <label>1</label>
        <note>catalytic</note>
    </ligand>
</feature>
<dbReference type="PRINTS" id="PR00377">
    <property type="entry name" value="IMPHPHTASES"/>
</dbReference>